<evidence type="ECO:0000313" key="3">
    <source>
        <dbReference type="EMBL" id="OGF31272.1"/>
    </source>
</evidence>
<dbReference type="AlphaFoldDB" id="A0A1F5SX90"/>
<dbReference type="SUPFAM" id="SSF53756">
    <property type="entry name" value="UDP-Glycosyltransferase/glycogen phosphorylase"/>
    <property type="match status" value="1"/>
</dbReference>
<dbReference type="GO" id="GO:0016757">
    <property type="term" value="F:glycosyltransferase activity"/>
    <property type="evidence" value="ECO:0007669"/>
    <property type="project" value="InterPro"/>
</dbReference>
<dbReference type="Pfam" id="PF00534">
    <property type="entry name" value="Glycos_transf_1"/>
    <property type="match status" value="1"/>
</dbReference>
<comment type="caution">
    <text evidence="3">The sequence shown here is derived from an EMBL/GenBank/DDBJ whole genome shotgun (WGS) entry which is preliminary data.</text>
</comment>
<dbReference type="PANTHER" id="PTHR45947:SF3">
    <property type="entry name" value="SULFOQUINOVOSYL TRANSFERASE SQD2"/>
    <property type="match status" value="1"/>
</dbReference>
<dbReference type="InterPro" id="IPR028098">
    <property type="entry name" value="Glyco_trans_4-like_N"/>
</dbReference>
<dbReference type="CDD" id="cd03801">
    <property type="entry name" value="GT4_PimA-like"/>
    <property type="match status" value="1"/>
</dbReference>
<proteinExistence type="predicted"/>
<reference evidence="3 4" key="1">
    <citation type="journal article" date="2016" name="Nat. Commun.">
        <title>Thousands of microbial genomes shed light on interconnected biogeochemical processes in an aquifer system.</title>
        <authorList>
            <person name="Anantharaman K."/>
            <person name="Brown C.T."/>
            <person name="Hug L.A."/>
            <person name="Sharon I."/>
            <person name="Castelle C.J."/>
            <person name="Probst A.J."/>
            <person name="Thomas B.C."/>
            <person name="Singh A."/>
            <person name="Wilkins M.J."/>
            <person name="Karaoz U."/>
            <person name="Brodie E.L."/>
            <person name="Williams K.H."/>
            <person name="Hubbard S.S."/>
            <person name="Banfield J.F."/>
        </authorList>
    </citation>
    <scope>NUCLEOTIDE SEQUENCE [LARGE SCALE GENOMIC DNA]</scope>
</reference>
<sequence length="388" mass="43609">MRICFIGQKGLPAKAGGVEKHVEELARRLVSAGHEIFVYTRASYTNKNLKKYQGINLINLPNIATKHLDAISHTFRACLDLRKREVDIIHFHSIGPASLIWLVKLLKPGVPVIFTFHTKCYEHKKWGLIAKVYLKFGELIGCLLADKTIVISRELARYTKNKYKTEAVYIPNGVSRLKTVKADRIKTWGLKKDSYILLVSRLVGHKGVCYLIEAYNHLTTDKKLVIVGAGAFTDGYVKELKTLARGNKNIIFTGNQTGRRLAELFSNAYFFVQPSESEGLSMALLEAMSYGKAVLTSDIPENLEVVRDSGFSFVNKDAASLQSRLNYLLDRPDLVSLHGKLGRARVKKHYDWDNITEKVIEVYEGENLARSASGALATRAKKFISTIF</sequence>
<dbReference type="PANTHER" id="PTHR45947">
    <property type="entry name" value="SULFOQUINOVOSYL TRANSFERASE SQD2"/>
    <property type="match status" value="1"/>
</dbReference>
<accession>A0A1F5SX90</accession>
<organism evidence="3 4">
    <name type="scientific">Candidatus Falkowbacteria bacterium RIFCSPLOWO2_12_FULL_45_13</name>
    <dbReference type="NCBI Taxonomy" id="1797991"/>
    <lineage>
        <taxon>Bacteria</taxon>
        <taxon>Candidatus Falkowiibacteriota</taxon>
    </lineage>
</organism>
<feature type="domain" description="Glycosyltransferase subfamily 4-like N-terminal" evidence="2">
    <location>
        <begin position="16"/>
        <end position="174"/>
    </location>
</feature>
<dbReference type="EMBL" id="MFFY01000021">
    <property type="protein sequence ID" value="OGF31272.1"/>
    <property type="molecule type" value="Genomic_DNA"/>
</dbReference>
<evidence type="ECO:0000313" key="4">
    <source>
        <dbReference type="Proteomes" id="UP000176915"/>
    </source>
</evidence>
<protein>
    <recommendedName>
        <fullName evidence="5">Glycosyl transferase family 1</fullName>
    </recommendedName>
</protein>
<dbReference type="InterPro" id="IPR001296">
    <property type="entry name" value="Glyco_trans_1"/>
</dbReference>
<dbReference type="Pfam" id="PF13439">
    <property type="entry name" value="Glyco_transf_4"/>
    <property type="match status" value="1"/>
</dbReference>
<feature type="domain" description="Glycosyl transferase family 1" evidence="1">
    <location>
        <begin position="190"/>
        <end position="334"/>
    </location>
</feature>
<evidence type="ECO:0000259" key="2">
    <source>
        <dbReference type="Pfam" id="PF13439"/>
    </source>
</evidence>
<dbReference type="Gene3D" id="3.40.50.2000">
    <property type="entry name" value="Glycogen Phosphorylase B"/>
    <property type="match status" value="2"/>
</dbReference>
<name>A0A1F5SX90_9BACT</name>
<dbReference type="InterPro" id="IPR050194">
    <property type="entry name" value="Glycosyltransferase_grp1"/>
</dbReference>
<evidence type="ECO:0008006" key="5">
    <source>
        <dbReference type="Google" id="ProtNLM"/>
    </source>
</evidence>
<dbReference type="Proteomes" id="UP000176915">
    <property type="component" value="Unassembled WGS sequence"/>
</dbReference>
<evidence type="ECO:0000259" key="1">
    <source>
        <dbReference type="Pfam" id="PF00534"/>
    </source>
</evidence>
<gene>
    <name evidence="3" type="ORF">A3H09_01645</name>
</gene>